<dbReference type="Gene3D" id="3.30.1180.10">
    <property type="match status" value="1"/>
</dbReference>
<reference evidence="3" key="2">
    <citation type="journal article" date="2021" name="PeerJ">
        <title>Extensive microbial diversity within the chicken gut microbiome revealed by metagenomics and culture.</title>
        <authorList>
            <person name="Gilroy R."/>
            <person name="Ravi A."/>
            <person name="Getino M."/>
            <person name="Pursley I."/>
            <person name="Horton D.L."/>
            <person name="Alikhan N.F."/>
            <person name="Baker D."/>
            <person name="Gharbi K."/>
            <person name="Hall N."/>
            <person name="Watson M."/>
            <person name="Adriaenssens E.M."/>
            <person name="Foster-Nyarko E."/>
            <person name="Jarju S."/>
            <person name="Secka A."/>
            <person name="Antonio M."/>
            <person name="Oren A."/>
            <person name="Chaudhuri R.R."/>
            <person name="La Ragione R."/>
            <person name="Hildebrand F."/>
            <person name="Pallen M.J."/>
        </authorList>
    </citation>
    <scope>NUCLEOTIDE SEQUENCE</scope>
    <source>
        <strain evidence="3">13766</strain>
    </source>
</reference>
<dbReference type="Gene3D" id="3.40.50.10170">
    <property type="match status" value="1"/>
</dbReference>
<name>A0A9D1FYK7_9FIRM</name>
<keyword evidence="2" id="KW-0472">Membrane</keyword>
<dbReference type="EMBL" id="DVJN01000039">
    <property type="protein sequence ID" value="HIS91792.1"/>
    <property type="molecule type" value="Genomic_DNA"/>
</dbReference>
<dbReference type="GO" id="GO:0008289">
    <property type="term" value="F:lipid binding"/>
    <property type="evidence" value="ECO:0007669"/>
    <property type="project" value="UniProtKB-KW"/>
</dbReference>
<evidence type="ECO:0000313" key="4">
    <source>
        <dbReference type="Proteomes" id="UP000824140"/>
    </source>
</evidence>
<dbReference type="PANTHER" id="PTHR33434">
    <property type="entry name" value="DEGV DOMAIN-CONTAINING PROTEIN DR_1986-RELATED"/>
    <property type="match status" value="1"/>
</dbReference>
<dbReference type="PANTHER" id="PTHR33434:SF2">
    <property type="entry name" value="FATTY ACID-BINDING PROTEIN TM_1468"/>
    <property type="match status" value="1"/>
</dbReference>
<accession>A0A9D1FYK7</accession>
<protein>
    <submittedName>
        <fullName evidence="3">DegV family protein</fullName>
    </submittedName>
</protein>
<dbReference type="InterPro" id="IPR050270">
    <property type="entry name" value="DegV_domain_contain"/>
</dbReference>
<organism evidence="3 4">
    <name type="scientific">Candidatus Alectryocaccomicrobium excrementavium</name>
    <dbReference type="NCBI Taxonomy" id="2840668"/>
    <lineage>
        <taxon>Bacteria</taxon>
        <taxon>Bacillati</taxon>
        <taxon>Bacillota</taxon>
        <taxon>Clostridia</taxon>
        <taxon>Candidatus Alectryocaccomicrobium</taxon>
    </lineage>
</organism>
<dbReference type="AlphaFoldDB" id="A0A9D1FYK7"/>
<gene>
    <name evidence="3" type="ORF">IAA84_02115</name>
</gene>
<sequence length="274" mass="29909">MIVLVTDSTAYISAAEAAALGVMVLPMTYSVGAQAPVNERYVDDNGDFERLIRENPTTLRTSQVSFVRFQSAFEELRAAGHQILCMTISSRLSGTYGNAFNAARELPGDGIRVVDSLSTGGGLTLLLREARRMIASGMNLADTAEAINAMRHRVQITFSVDDMEPLRRSGRLGSVKLSVSTILNIRPMLRCENGSIQSYAVVRGQNEQLRALIKAVPPEAMNVIIQHFAAEERAEKLAAYFRERGRKAEIRHIGPVLGIHLGAGSIALAWIDPE</sequence>
<keyword evidence="1" id="KW-0446">Lipid-binding</keyword>
<evidence type="ECO:0000313" key="3">
    <source>
        <dbReference type="EMBL" id="HIS91792.1"/>
    </source>
</evidence>
<proteinExistence type="predicted"/>
<dbReference type="NCBIfam" id="TIGR00762">
    <property type="entry name" value="DegV"/>
    <property type="match status" value="1"/>
</dbReference>
<dbReference type="Proteomes" id="UP000824140">
    <property type="component" value="Unassembled WGS sequence"/>
</dbReference>
<keyword evidence="2" id="KW-0812">Transmembrane</keyword>
<dbReference type="InterPro" id="IPR003797">
    <property type="entry name" value="DegV"/>
</dbReference>
<evidence type="ECO:0000256" key="2">
    <source>
        <dbReference type="SAM" id="Phobius"/>
    </source>
</evidence>
<feature type="transmembrane region" description="Helical" evidence="2">
    <location>
        <begin position="252"/>
        <end position="271"/>
    </location>
</feature>
<keyword evidence="2" id="KW-1133">Transmembrane helix</keyword>
<dbReference type="SUPFAM" id="SSF82549">
    <property type="entry name" value="DAK1/DegV-like"/>
    <property type="match status" value="1"/>
</dbReference>
<dbReference type="Pfam" id="PF02645">
    <property type="entry name" value="DegV"/>
    <property type="match status" value="1"/>
</dbReference>
<comment type="caution">
    <text evidence="3">The sequence shown here is derived from an EMBL/GenBank/DDBJ whole genome shotgun (WGS) entry which is preliminary data.</text>
</comment>
<evidence type="ECO:0000256" key="1">
    <source>
        <dbReference type="ARBA" id="ARBA00023121"/>
    </source>
</evidence>
<reference evidence="3" key="1">
    <citation type="submission" date="2020-10" db="EMBL/GenBank/DDBJ databases">
        <authorList>
            <person name="Gilroy R."/>
        </authorList>
    </citation>
    <scope>NUCLEOTIDE SEQUENCE</scope>
    <source>
        <strain evidence="3">13766</strain>
    </source>
</reference>
<dbReference type="PROSITE" id="PS51482">
    <property type="entry name" value="DEGV"/>
    <property type="match status" value="1"/>
</dbReference>
<dbReference type="InterPro" id="IPR043168">
    <property type="entry name" value="DegV_C"/>
</dbReference>